<dbReference type="AlphaFoldDB" id="A0A9W8C607"/>
<reference evidence="1" key="1">
    <citation type="submission" date="2021-02" db="EMBL/GenBank/DDBJ databases">
        <title>Comparative genomics reveals that relaxation of natural selection precedes convergent phenotypic evolution of cavefish.</title>
        <authorList>
            <person name="Peng Z."/>
        </authorList>
    </citation>
    <scope>NUCLEOTIDE SEQUENCE</scope>
    <source>
        <tissue evidence="1">Muscle</tissue>
    </source>
</reference>
<keyword evidence="2" id="KW-1185">Reference proteome</keyword>
<accession>A0A9W8C607</accession>
<gene>
    <name evidence="1" type="ORF">IRJ41_013350</name>
</gene>
<dbReference type="Proteomes" id="UP001059041">
    <property type="component" value="Linkage Group LG7"/>
</dbReference>
<name>A0A9W8C607_TRIRA</name>
<evidence type="ECO:0000313" key="2">
    <source>
        <dbReference type="Proteomes" id="UP001059041"/>
    </source>
</evidence>
<sequence>MMVSNTNVTLTSQVNTGTNVALMFGKEHEEMNELCLFTCHTLTEYSAIKLQYGYAEQAHRNHESFRSLNRTKEPVRKALKGRGKLRSEASKSRVACSNKTWKSLLMLYQPESPLGSVGLREMTSERDGEKNICPDERAFVWTGASLRREQGSQTSPDLTAGYVGAVTSSRPLKHLTTCLQSCIYTFAVYSYRA</sequence>
<evidence type="ECO:0000313" key="1">
    <source>
        <dbReference type="EMBL" id="KAI7807958.1"/>
    </source>
</evidence>
<proteinExistence type="predicted"/>
<protein>
    <submittedName>
        <fullName evidence="1">Uncharacterized protein</fullName>
    </submittedName>
</protein>
<organism evidence="1 2">
    <name type="scientific">Triplophysa rosa</name>
    <name type="common">Cave loach</name>
    <dbReference type="NCBI Taxonomy" id="992332"/>
    <lineage>
        <taxon>Eukaryota</taxon>
        <taxon>Metazoa</taxon>
        <taxon>Chordata</taxon>
        <taxon>Craniata</taxon>
        <taxon>Vertebrata</taxon>
        <taxon>Euteleostomi</taxon>
        <taxon>Actinopterygii</taxon>
        <taxon>Neopterygii</taxon>
        <taxon>Teleostei</taxon>
        <taxon>Ostariophysi</taxon>
        <taxon>Cypriniformes</taxon>
        <taxon>Nemacheilidae</taxon>
        <taxon>Triplophysa</taxon>
    </lineage>
</organism>
<dbReference type="EMBL" id="JAFHDT010000007">
    <property type="protein sequence ID" value="KAI7807958.1"/>
    <property type="molecule type" value="Genomic_DNA"/>
</dbReference>
<comment type="caution">
    <text evidence="1">The sequence shown here is derived from an EMBL/GenBank/DDBJ whole genome shotgun (WGS) entry which is preliminary data.</text>
</comment>